<name>A0A7J7MVC0_9MAGN</name>
<dbReference type="Proteomes" id="UP000541444">
    <property type="component" value="Unassembled WGS sequence"/>
</dbReference>
<dbReference type="OrthoDB" id="4726at2759"/>
<dbReference type="SUPFAM" id="SSF54928">
    <property type="entry name" value="RNA-binding domain, RBD"/>
    <property type="match status" value="1"/>
</dbReference>
<dbReference type="PANTHER" id="PTHR23236:SF92">
    <property type="entry name" value="POLYADENYLATE-BINDING PROTEIN 1"/>
    <property type="match status" value="1"/>
</dbReference>
<dbReference type="Gene3D" id="3.30.70.330">
    <property type="match status" value="1"/>
</dbReference>
<feature type="domain" description="RRM" evidence="4">
    <location>
        <begin position="174"/>
        <end position="259"/>
    </location>
</feature>
<dbReference type="InterPro" id="IPR035979">
    <property type="entry name" value="RBD_domain_sf"/>
</dbReference>
<feature type="region of interest" description="Disordered" evidence="3">
    <location>
        <begin position="1"/>
        <end position="78"/>
    </location>
</feature>
<dbReference type="PANTHER" id="PTHR23236">
    <property type="entry name" value="EUKARYOTIC TRANSLATION INITIATION FACTOR 4B/4H"/>
    <property type="match status" value="1"/>
</dbReference>
<accession>A0A7J7MVC0</accession>
<protein>
    <recommendedName>
        <fullName evidence="4">RRM domain-containing protein</fullName>
    </recommendedName>
</protein>
<evidence type="ECO:0000313" key="5">
    <source>
        <dbReference type="EMBL" id="KAF6158879.1"/>
    </source>
</evidence>
<evidence type="ECO:0000256" key="2">
    <source>
        <dbReference type="PROSITE-ProRule" id="PRU00176"/>
    </source>
</evidence>
<evidence type="ECO:0000259" key="4">
    <source>
        <dbReference type="PROSITE" id="PS50102"/>
    </source>
</evidence>
<proteinExistence type="predicted"/>
<dbReference type="Pfam" id="PF00076">
    <property type="entry name" value="RRM_1"/>
    <property type="match status" value="1"/>
</dbReference>
<evidence type="ECO:0000256" key="1">
    <source>
        <dbReference type="ARBA" id="ARBA00022884"/>
    </source>
</evidence>
<reference evidence="5 6" key="1">
    <citation type="journal article" date="2020" name="IScience">
        <title>Genome Sequencing of the Endangered Kingdonia uniflora (Circaeasteraceae, Ranunculales) Reveals Potential Mechanisms of Evolutionary Specialization.</title>
        <authorList>
            <person name="Sun Y."/>
            <person name="Deng T."/>
            <person name="Zhang A."/>
            <person name="Moore M.J."/>
            <person name="Landis J.B."/>
            <person name="Lin N."/>
            <person name="Zhang H."/>
            <person name="Zhang X."/>
            <person name="Huang J."/>
            <person name="Zhang X."/>
            <person name="Sun H."/>
            <person name="Wang H."/>
        </authorList>
    </citation>
    <scope>NUCLEOTIDE SEQUENCE [LARGE SCALE GENOMIC DNA]</scope>
    <source>
        <strain evidence="5">TB1705</strain>
        <tissue evidence="5">Leaf</tissue>
    </source>
</reference>
<gene>
    <name evidence="5" type="ORF">GIB67_012296</name>
</gene>
<dbReference type="InterPro" id="IPR012677">
    <property type="entry name" value="Nucleotide-bd_a/b_plait_sf"/>
</dbReference>
<feature type="compositionally biased region" description="Basic and acidic residues" evidence="3">
    <location>
        <begin position="33"/>
        <end position="64"/>
    </location>
</feature>
<keyword evidence="6" id="KW-1185">Reference proteome</keyword>
<dbReference type="SMART" id="SM00360">
    <property type="entry name" value="RRM"/>
    <property type="match status" value="1"/>
</dbReference>
<dbReference type="CDD" id="cd12306">
    <property type="entry name" value="RRM_II_PABPs"/>
    <property type="match status" value="1"/>
</dbReference>
<keyword evidence="1 2" id="KW-0694">RNA-binding</keyword>
<dbReference type="InterPro" id="IPR000504">
    <property type="entry name" value="RRM_dom"/>
</dbReference>
<sequence length="296" mass="33459">MEQHHHQIQDQSEHEVYGVEIPDETQQQPNLKENLEDMKKRLKQVEEEADALRKMQAKVEKDMDPSGDTATPAEKEEVDSRSIYVGNIRRENNEHLISKGKIITSRVMQSIVEDSTQDGDLAAIRRLQCLWTSPALFMHGRNPLQVSLSLTLMDLYLNCGGYGAIHSDYEGTDIDAYVGNVSLQQTTIHVDYASTPEEVQQHFQSCGTVNRVTILTDKFGQPKGFAYVEFVEVDAVQNALLLNESELHSRQLKVSAKRTNVPGMKQYQGRGPSPYLGFRGPRPFVPSPYYSPYPYG</sequence>
<dbReference type="AlphaFoldDB" id="A0A7J7MVC0"/>
<dbReference type="GO" id="GO:0008143">
    <property type="term" value="F:poly(A) binding"/>
    <property type="evidence" value="ECO:0007669"/>
    <property type="project" value="TreeGrafter"/>
</dbReference>
<comment type="caution">
    <text evidence="5">The sequence shown here is derived from an EMBL/GenBank/DDBJ whole genome shotgun (WGS) entry which is preliminary data.</text>
</comment>
<evidence type="ECO:0000313" key="6">
    <source>
        <dbReference type="Proteomes" id="UP000541444"/>
    </source>
</evidence>
<evidence type="ECO:0000256" key="3">
    <source>
        <dbReference type="SAM" id="MobiDB-lite"/>
    </source>
</evidence>
<dbReference type="EMBL" id="JACGCM010001215">
    <property type="protein sequence ID" value="KAF6158879.1"/>
    <property type="molecule type" value="Genomic_DNA"/>
</dbReference>
<feature type="compositionally biased region" description="Basic and acidic residues" evidence="3">
    <location>
        <begin position="1"/>
        <end position="17"/>
    </location>
</feature>
<dbReference type="PROSITE" id="PS50102">
    <property type="entry name" value="RRM"/>
    <property type="match status" value="1"/>
</dbReference>
<organism evidence="5 6">
    <name type="scientific">Kingdonia uniflora</name>
    <dbReference type="NCBI Taxonomy" id="39325"/>
    <lineage>
        <taxon>Eukaryota</taxon>
        <taxon>Viridiplantae</taxon>
        <taxon>Streptophyta</taxon>
        <taxon>Embryophyta</taxon>
        <taxon>Tracheophyta</taxon>
        <taxon>Spermatophyta</taxon>
        <taxon>Magnoliopsida</taxon>
        <taxon>Ranunculales</taxon>
        <taxon>Circaeasteraceae</taxon>
        <taxon>Kingdonia</taxon>
    </lineage>
</organism>